<dbReference type="GO" id="GO:0000976">
    <property type="term" value="F:transcription cis-regulatory region binding"/>
    <property type="evidence" value="ECO:0007669"/>
    <property type="project" value="TreeGrafter"/>
</dbReference>
<evidence type="ECO:0000259" key="5">
    <source>
        <dbReference type="PROSITE" id="PS50977"/>
    </source>
</evidence>
<dbReference type="PRINTS" id="PR00455">
    <property type="entry name" value="HTHTETR"/>
</dbReference>
<dbReference type="Pfam" id="PF00440">
    <property type="entry name" value="TetR_N"/>
    <property type="match status" value="1"/>
</dbReference>
<dbReference type="InterPro" id="IPR036271">
    <property type="entry name" value="Tet_transcr_reg_TetR-rel_C_sf"/>
</dbReference>
<keyword evidence="2 4" id="KW-0238">DNA-binding</keyword>
<dbReference type="Proteomes" id="UP001255601">
    <property type="component" value="Unassembled WGS sequence"/>
</dbReference>
<keyword evidence="3" id="KW-0804">Transcription</keyword>
<dbReference type="GO" id="GO:0003700">
    <property type="term" value="F:DNA-binding transcription factor activity"/>
    <property type="evidence" value="ECO:0007669"/>
    <property type="project" value="TreeGrafter"/>
</dbReference>
<dbReference type="AlphaFoldDB" id="A0AAJ2EPW7"/>
<feature type="DNA-binding region" description="H-T-H motif" evidence="4">
    <location>
        <begin position="41"/>
        <end position="60"/>
    </location>
</feature>
<sequence>MEFINDPEGEEDGAQRRNLTRQTILSAAKELVARKGPNGTTVRDITAASGANGAAVNYYFQSKDALVRLATQEITGDVNRERLAQLDKLEKAANGGPLQPRQILEALIEPILTVSRSQDGGSLYVRNIFQMRVDARAGYDAFGLNEHVARCFIDAICRTFPRYSREEAIWQYEFARGSAIHMLANLDPVSRRFELLSLENNQKLPPLPAYALDESQVKRIIDIILKGFGQD</sequence>
<comment type="caution">
    <text evidence="6">The sequence shown here is derived from an EMBL/GenBank/DDBJ whole genome shotgun (WGS) entry which is preliminary data.</text>
</comment>
<evidence type="ECO:0000313" key="7">
    <source>
        <dbReference type="Proteomes" id="UP001255601"/>
    </source>
</evidence>
<evidence type="ECO:0000313" key="6">
    <source>
        <dbReference type="EMBL" id="MDR6099909.1"/>
    </source>
</evidence>
<protein>
    <submittedName>
        <fullName evidence="6">AcrR family transcriptional regulator</fullName>
    </submittedName>
</protein>
<accession>A0AAJ2EPW7</accession>
<dbReference type="PROSITE" id="PS50977">
    <property type="entry name" value="HTH_TETR_2"/>
    <property type="match status" value="1"/>
</dbReference>
<gene>
    <name evidence="6" type="ORF">QE369_000087</name>
</gene>
<dbReference type="PANTHER" id="PTHR30055">
    <property type="entry name" value="HTH-TYPE TRANSCRIPTIONAL REGULATOR RUTR"/>
    <property type="match status" value="1"/>
</dbReference>
<proteinExistence type="predicted"/>
<evidence type="ECO:0000256" key="4">
    <source>
        <dbReference type="PROSITE-ProRule" id="PRU00335"/>
    </source>
</evidence>
<evidence type="ECO:0000256" key="3">
    <source>
        <dbReference type="ARBA" id="ARBA00023163"/>
    </source>
</evidence>
<name>A0AAJ2EPW7_9HYPH</name>
<dbReference type="InterPro" id="IPR009057">
    <property type="entry name" value="Homeodomain-like_sf"/>
</dbReference>
<dbReference type="PROSITE" id="PS01081">
    <property type="entry name" value="HTH_TETR_1"/>
    <property type="match status" value="1"/>
</dbReference>
<evidence type="ECO:0000256" key="2">
    <source>
        <dbReference type="ARBA" id="ARBA00023125"/>
    </source>
</evidence>
<dbReference type="InterPro" id="IPR050109">
    <property type="entry name" value="HTH-type_TetR-like_transc_reg"/>
</dbReference>
<dbReference type="InterPro" id="IPR041586">
    <property type="entry name" value="PsrA_TetR_C"/>
</dbReference>
<dbReference type="RefSeq" id="WP_309769040.1">
    <property type="nucleotide sequence ID" value="NZ_JAVIZC010000001.1"/>
</dbReference>
<dbReference type="Gene3D" id="1.10.357.10">
    <property type="entry name" value="Tetracycline Repressor, domain 2"/>
    <property type="match status" value="1"/>
</dbReference>
<evidence type="ECO:0000256" key="1">
    <source>
        <dbReference type="ARBA" id="ARBA00023015"/>
    </source>
</evidence>
<dbReference type="SUPFAM" id="SSF46689">
    <property type="entry name" value="Homeodomain-like"/>
    <property type="match status" value="1"/>
</dbReference>
<dbReference type="Pfam" id="PF17939">
    <property type="entry name" value="TetR_C_30"/>
    <property type="match status" value="1"/>
</dbReference>
<reference evidence="6" key="1">
    <citation type="submission" date="2023-08" db="EMBL/GenBank/DDBJ databases">
        <title>Functional and genomic diversity of the sorghum phyllosphere microbiome.</title>
        <authorList>
            <person name="Shade A."/>
        </authorList>
    </citation>
    <scope>NUCLEOTIDE SEQUENCE</scope>
    <source>
        <strain evidence="6">SORGH_AS_0974</strain>
    </source>
</reference>
<organism evidence="6 7">
    <name type="scientific">Agrobacterium larrymoorei</name>
    <dbReference type="NCBI Taxonomy" id="160699"/>
    <lineage>
        <taxon>Bacteria</taxon>
        <taxon>Pseudomonadati</taxon>
        <taxon>Pseudomonadota</taxon>
        <taxon>Alphaproteobacteria</taxon>
        <taxon>Hyphomicrobiales</taxon>
        <taxon>Rhizobiaceae</taxon>
        <taxon>Rhizobium/Agrobacterium group</taxon>
        <taxon>Agrobacterium</taxon>
    </lineage>
</organism>
<keyword evidence="1" id="KW-0805">Transcription regulation</keyword>
<dbReference type="InterPro" id="IPR001647">
    <property type="entry name" value="HTH_TetR"/>
</dbReference>
<dbReference type="InterPro" id="IPR023772">
    <property type="entry name" value="DNA-bd_HTH_TetR-type_CS"/>
</dbReference>
<dbReference type="SUPFAM" id="SSF48498">
    <property type="entry name" value="Tetracyclin repressor-like, C-terminal domain"/>
    <property type="match status" value="1"/>
</dbReference>
<feature type="domain" description="HTH tetR-type" evidence="5">
    <location>
        <begin position="18"/>
        <end position="78"/>
    </location>
</feature>
<dbReference type="PANTHER" id="PTHR30055:SF234">
    <property type="entry name" value="HTH-TYPE TRANSCRIPTIONAL REGULATOR BETI"/>
    <property type="match status" value="1"/>
</dbReference>
<dbReference type="EMBL" id="JAVIZC010000001">
    <property type="protein sequence ID" value="MDR6099909.1"/>
    <property type="molecule type" value="Genomic_DNA"/>
</dbReference>